<proteinExistence type="predicted"/>
<evidence type="ECO:0000313" key="3">
    <source>
        <dbReference type="Proteomes" id="UP000192932"/>
    </source>
</evidence>
<keyword evidence="1" id="KW-1133">Transmembrane helix</keyword>
<keyword evidence="1" id="KW-0472">Membrane</keyword>
<feature type="transmembrane region" description="Helical" evidence="1">
    <location>
        <begin position="331"/>
        <end position="352"/>
    </location>
</feature>
<dbReference type="PANTHER" id="PTHR39177">
    <property type="entry name" value="ABC TRANSPORTER PERMEASE YTRC-RELATED"/>
    <property type="match status" value="1"/>
</dbReference>
<feature type="transmembrane region" description="Helical" evidence="1">
    <location>
        <begin position="148"/>
        <end position="170"/>
    </location>
</feature>
<feature type="transmembrane region" description="Helical" evidence="1">
    <location>
        <begin position="104"/>
        <end position="128"/>
    </location>
</feature>
<dbReference type="EMBL" id="CP020743">
    <property type="protein sequence ID" value="ARJ23644.1"/>
    <property type="molecule type" value="Genomic_DNA"/>
</dbReference>
<feature type="transmembrane region" description="Helical" evidence="1">
    <location>
        <begin position="66"/>
        <end position="83"/>
    </location>
</feature>
<keyword evidence="1" id="KW-0812">Transmembrane</keyword>
<organism evidence="2 3">
    <name type="scientific">Bacillus mycoides</name>
    <dbReference type="NCBI Taxonomy" id="1405"/>
    <lineage>
        <taxon>Bacteria</taxon>
        <taxon>Bacillati</taxon>
        <taxon>Bacillota</taxon>
        <taxon>Bacilli</taxon>
        <taxon>Bacillales</taxon>
        <taxon>Bacillaceae</taxon>
        <taxon>Bacillus</taxon>
        <taxon>Bacillus cereus group</taxon>
    </lineage>
</organism>
<gene>
    <name evidence="2" type="ORF">B7492_21655</name>
</gene>
<sequence>MFQKALWVHTYKQSKYIVWLFWLVSFYVLSYKYYLASAEQLKHFHKNNEWKYIYRYNYHLSLPDTIMVQGALLIALACILIGWERQNQSSDILWSMPFKRKHLFMTKWLFGVCNIVAIVILNWGLFAIMKKTTFHNKYQIFSPFHTYFLYMVIILIAIYTLALCIGTIAGNMISQGFFSVAILGFPFILPTLIAGAISIHTVGLISNHPVYTEENVDRYGSVIEKVSILAPVRGFNINFNYDPQRAYTDQQGVRHDEPNFTYIPSATKLIGPIANILILLPLGMYLYTRSPNEQNGNFLLYPKLKTLCMICCVIFIGMFGGMAAGGSHSILNYYIGFIGTSTIVYLLLSRLLKLKFSWRVK</sequence>
<reference evidence="2 3" key="1">
    <citation type="submission" date="2017-04" db="EMBL/GenBank/DDBJ databases">
        <title>The Characteristic of a Fine Plant Growth-Promoting Rhizobacteria Bacillus mycoides Gnyt1 and its Whole Genome Sequencing Analysis.</title>
        <authorList>
            <person name="Li J.H."/>
            <person name="Yao T."/>
        </authorList>
    </citation>
    <scope>NUCLEOTIDE SEQUENCE [LARGE SCALE GENOMIC DNA]</scope>
    <source>
        <strain evidence="2 3">Gnyt1</strain>
    </source>
</reference>
<feature type="transmembrane region" description="Helical" evidence="1">
    <location>
        <begin position="307"/>
        <end position="325"/>
    </location>
</feature>
<dbReference type="AlphaFoldDB" id="A0A1W6ACR3"/>
<dbReference type="RefSeq" id="WP_085312290.1">
    <property type="nucleotide sequence ID" value="NZ_CP020743.1"/>
</dbReference>
<feature type="transmembrane region" description="Helical" evidence="1">
    <location>
        <begin position="16"/>
        <end position="34"/>
    </location>
</feature>
<dbReference type="PANTHER" id="PTHR39177:SF1">
    <property type="entry name" value="ABC TRANSPORTER PERMEASE YTRC-RELATED"/>
    <property type="match status" value="1"/>
</dbReference>
<evidence type="ECO:0000313" key="2">
    <source>
        <dbReference type="EMBL" id="ARJ23644.1"/>
    </source>
</evidence>
<dbReference type="InterPro" id="IPR053046">
    <property type="entry name" value="ABC-5_transporter"/>
</dbReference>
<evidence type="ECO:0000256" key="1">
    <source>
        <dbReference type="SAM" id="Phobius"/>
    </source>
</evidence>
<name>A0A1W6ACR3_BACMY</name>
<feature type="transmembrane region" description="Helical" evidence="1">
    <location>
        <begin position="177"/>
        <end position="199"/>
    </location>
</feature>
<feature type="transmembrane region" description="Helical" evidence="1">
    <location>
        <begin position="269"/>
        <end position="287"/>
    </location>
</feature>
<accession>A0A1W6ACR3</accession>
<dbReference type="Proteomes" id="UP000192932">
    <property type="component" value="Chromosome"/>
</dbReference>
<protein>
    <submittedName>
        <fullName evidence="2">Acetoin ABC transporter permease</fullName>
    </submittedName>
</protein>